<evidence type="ECO:0000313" key="2">
    <source>
        <dbReference type="EMBL" id="KDN87950.1"/>
    </source>
</evidence>
<dbReference type="Gene3D" id="1.40.20.10">
    <property type="entry name" value="CHAD domain"/>
    <property type="match status" value="1"/>
</dbReference>
<sequence length="285" mass="31836">MAHRIDGSTGDVLTARLRTLIARLTELEPEVRADRPDAVHQMRIAARRLRSVLRTHRRHLAGDHTDIEDELRLLGRSLGRARDAEVLGERLLGHARDLPAGGDRERVLAELTTWHRREAREARTAVLAALDGRRFRDLLADLGALAADPPLGARAAKPAGRELTRTLRHEQRRTVERLAAAENAPEGAAREHALHDARKAAKRARYAGETAGRAARSFTRRMKALQDVLGRHQDAIVAREAVRGLSDGGFGYGVLFGREVAEAAFARELLPRAWKRAERRVKRMR</sequence>
<dbReference type="PANTHER" id="PTHR39339">
    <property type="entry name" value="SLR1444 PROTEIN"/>
    <property type="match status" value="1"/>
</dbReference>
<reference evidence="2 3" key="1">
    <citation type="submission" date="2014-05" db="EMBL/GenBank/DDBJ databases">
        <title>Draft Genome Sequence of Kitasatospora cheerisanensis KCTC 2395.</title>
        <authorList>
            <person name="Nam D.H."/>
        </authorList>
    </citation>
    <scope>NUCLEOTIDE SEQUENCE [LARGE SCALE GENOMIC DNA]</scope>
    <source>
        <strain evidence="2 3">KCTC 2395</strain>
    </source>
</reference>
<dbReference type="RefSeq" id="WP_167573944.1">
    <property type="nucleotide sequence ID" value="NZ_KK853997.1"/>
</dbReference>
<name>A0A066ZCS2_9ACTN</name>
<evidence type="ECO:0000259" key="1">
    <source>
        <dbReference type="PROSITE" id="PS51708"/>
    </source>
</evidence>
<feature type="domain" description="CHAD" evidence="1">
    <location>
        <begin position="6"/>
        <end position="279"/>
    </location>
</feature>
<proteinExistence type="predicted"/>
<dbReference type="SMART" id="SM00880">
    <property type="entry name" value="CHAD"/>
    <property type="match status" value="1"/>
</dbReference>
<dbReference type="PANTHER" id="PTHR39339:SF1">
    <property type="entry name" value="CHAD DOMAIN-CONTAINING PROTEIN"/>
    <property type="match status" value="1"/>
</dbReference>
<dbReference type="HOGENOM" id="CLU_026984_0_1_11"/>
<gene>
    <name evidence="2" type="ORF">KCH_02770</name>
</gene>
<evidence type="ECO:0000313" key="3">
    <source>
        <dbReference type="Proteomes" id="UP000027178"/>
    </source>
</evidence>
<dbReference type="InterPro" id="IPR007899">
    <property type="entry name" value="CHAD_dom"/>
</dbReference>
<comment type="caution">
    <text evidence="2">The sequence shown here is derived from an EMBL/GenBank/DDBJ whole genome shotgun (WGS) entry which is preliminary data.</text>
</comment>
<organism evidence="2 3">
    <name type="scientific">Kitasatospora cheerisanensis KCTC 2395</name>
    <dbReference type="NCBI Taxonomy" id="1348663"/>
    <lineage>
        <taxon>Bacteria</taxon>
        <taxon>Bacillati</taxon>
        <taxon>Actinomycetota</taxon>
        <taxon>Actinomycetes</taxon>
        <taxon>Kitasatosporales</taxon>
        <taxon>Streptomycetaceae</taxon>
        <taxon>Kitasatospora</taxon>
    </lineage>
</organism>
<dbReference type="PROSITE" id="PS51708">
    <property type="entry name" value="CHAD"/>
    <property type="match status" value="1"/>
</dbReference>
<dbReference type="AlphaFoldDB" id="A0A066ZCS2"/>
<keyword evidence="3" id="KW-1185">Reference proteome</keyword>
<dbReference type="InterPro" id="IPR038186">
    <property type="entry name" value="CHAD_dom_sf"/>
</dbReference>
<dbReference type="EMBL" id="JNBY01000013">
    <property type="protein sequence ID" value="KDN87950.1"/>
    <property type="molecule type" value="Genomic_DNA"/>
</dbReference>
<protein>
    <recommendedName>
        <fullName evidence="1">CHAD domain-containing protein</fullName>
    </recommendedName>
</protein>
<dbReference type="Pfam" id="PF05235">
    <property type="entry name" value="CHAD"/>
    <property type="match status" value="1"/>
</dbReference>
<dbReference type="Proteomes" id="UP000027178">
    <property type="component" value="Unassembled WGS sequence"/>
</dbReference>
<dbReference type="eggNOG" id="COG5607">
    <property type="taxonomic scope" value="Bacteria"/>
</dbReference>
<dbReference type="PATRIC" id="fig|1348663.4.peg.257"/>
<accession>A0A066ZCS2</accession>